<reference evidence="1 2" key="1">
    <citation type="submission" date="2017-09" db="EMBL/GenBank/DDBJ databases">
        <title>Large-scale bioinformatics analysis of Bacillus genomes uncovers conserved roles of natural products in bacterial physiology.</title>
        <authorList>
            <consortium name="Agbiome Team Llc"/>
            <person name="Bleich R.M."/>
            <person name="Grubbs K.J."/>
            <person name="Santa Maria K.C."/>
            <person name="Allen S.E."/>
            <person name="Farag S."/>
            <person name="Shank E.A."/>
            <person name="Bowers A."/>
        </authorList>
    </citation>
    <scope>NUCLEOTIDE SEQUENCE [LARGE SCALE GENOMIC DNA]</scope>
    <source>
        <strain evidence="1 2">AFS094862</strain>
    </source>
</reference>
<name>A0A2B7VEQ5_9BACI</name>
<dbReference type="AlphaFoldDB" id="A0A2B7VEQ5"/>
<dbReference type="InterPro" id="IPR011235">
    <property type="entry name" value="MepB-like"/>
</dbReference>
<dbReference type="EMBL" id="NVOI01000135">
    <property type="protein sequence ID" value="PGG82880.1"/>
    <property type="molecule type" value="Genomic_DNA"/>
</dbReference>
<proteinExistence type="predicted"/>
<dbReference type="InterPro" id="IPR038231">
    <property type="entry name" value="MepB-like_sf"/>
</dbReference>
<comment type="caution">
    <text evidence="1">The sequence shown here is derived from an EMBL/GenBank/DDBJ whole genome shotgun (WGS) entry which is preliminary data.</text>
</comment>
<accession>A0A2B7VEQ5</accession>
<evidence type="ECO:0000313" key="1">
    <source>
        <dbReference type="EMBL" id="PGG82880.1"/>
    </source>
</evidence>
<sequence length="201" mass="22621">MDEKNRGFSDADLNGQNSWVSSVTIHSDLLATKDLVYNPCGFECSQPRIEAQNAGYGAYVFNLNALSIRFRVAKITPTKVGQFVTLWERIGDGPIQPYDISDPVDLFVISTRKGNNFGQFVFPKAVLCNQDIVSNKGKGGKRAIRVYPPWDKPTSLQAQKTQIWQLEYFLEIPVNTPIDCVRAQTLYSLNHSYKLVLVQKS</sequence>
<dbReference type="Proteomes" id="UP000225320">
    <property type="component" value="Unassembled WGS sequence"/>
</dbReference>
<organism evidence="1 2">
    <name type="scientific">Bacillus toyonensis</name>
    <dbReference type="NCBI Taxonomy" id="155322"/>
    <lineage>
        <taxon>Bacteria</taxon>
        <taxon>Bacillati</taxon>
        <taxon>Bacillota</taxon>
        <taxon>Bacilli</taxon>
        <taxon>Bacillales</taxon>
        <taxon>Bacillaceae</taxon>
        <taxon>Bacillus</taxon>
        <taxon>Bacillus cereus group</taxon>
    </lineage>
</organism>
<protein>
    <submittedName>
        <fullName evidence="1">MepB domain containing protein</fullName>
    </submittedName>
</protein>
<dbReference type="Pfam" id="PF08877">
    <property type="entry name" value="MepB-like"/>
    <property type="match status" value="1"/>
</dbReference>
<dbReference type="Gene3D" id="3.40.1350.140">
    <property type="entry name" value="MepB-like"/>
    <property type="match status" value="1"/>
</dbReference>
<dbReference type="RefSeq" id="WP_098088569.1">
    <property type="nucleotide sequence ID" value="NZ_JBALMW010000004.1"/>
</dbReference>
<gene>
    <name evidence="1" type="ORF">CON73_27995</name>
</gene>
<evidence type="ECO:0000313" key="2">
    <source>
        <dbReference type="Proteomes" id="UP000225320"/>
    </source>
</evidence>